<protein>
    <submittedName>
        <fullName evidence="2">Sulfurtransferase complex subunit TusC</fullName>
    </submittedName>
</protein>
<dbReference type="OrthoDB" id="9789418at2"/>
<keyword evidence="2" id="KW-0808">Transferase</keyword>
<proteinExistence type="inferred from homology"/>
<dbReference type="NCBIfam" id="TIGR03010">
    <property type="entry name" value="sulf_tusC_dsrF"/>
    <property type="match status" value="1"/>
</dbReference>
<reference evidence="2 3" key="1">
    <citation type="submission" date="2019-02" db="EMBL/GenBank/DDBJ databases">
        <title>Shewanella sp. D4-2 isolated from Dokdo Island.</title>
        <authorList>
            <person name="Baek K."/>
        </authorList>
    </citation>
    <scope>NUCLEOTIDE SEQUENCE [LARGE SCALE GENOMIC DNA]</scope>
    <source>
        <strain evidence="2 3">D4-2</strain>
    </source>
</reference>
<accession>A0A411PD87</accession>
<dbReference type="AlphaFoldDB" id="A0A411PD87"/>
<dbReference type="PANTHER" id="PTHR38780:SF1">
    <property type="entry name" value="PROTEIN TUSC"/>
    <property type="match status" value="1"/>
</dbReference>
<dbReference type="InterPro" id="IPR003787">
    <property type="entry name" value="Sulphur_relay_DsrE/F-like"/>
</dbReference>
<comment type="similarity">
    <text evidence="1">Belongs to the DsrF/TusC family.</text>
</comment>
<organism evidence="2 3">
    <name type="scientific">Shewanella maritima</name>
    <dbReference type="NCBI Taxonomy" id="2520507"/>
    <lineage>
        <taxon>Bacteria</taxon>
        <taxon>Pseudomonadati</taxon>
        <taxon>Pseudomonadota</taxon>
        <taxon>Gammaproteobacteria</taxon>
        <taxon>Alteromonadales</taxon>
        <taxon>Shewanellaceae</taxon>
        <taxon>Shewanella</taxon>
    </lineage>
</organism>
<evidence type="ECO:0000313" key="2">
    <source>
        <dbReference type="EMBL" id="QBF81412.1"/>
    </source>
</evidence>
<gene>
    <name evidence="2" type="primary">tusC</name>
    <name evidence="2" type="ORF">EXU30_00895</name>
</gene>
<dbReference type="Proteomes" id="UP000291106">
    <property type="component" value="Chromosome"/>
</dbReference>
<keyword evidence="3" id="KW-1185">Reference proteome</keyword>
<dbReference type="InterPro" id="IPR027396">
    <property type="entry name" value="DsrEFH-like"/>
</dbReference>
<dbReference type="RefSeq" id="WP_130597389.1">
    <property type="nucleotide sequence ID" value="NZ_CP036200.1"/>
</dbReference>
<sequence length="118" mass="12948">MKKIAIVFRRSPFGSTSSREGLDLALLSASFEQQVTVIFVAEGLLNLLSDQQPELSGSKDYIATFKAMPIYDIETILVCETSLTQLNLTSEALQVAHHVASNKQISQALTESDEVLVF</sequence>
<evidence type="ECO:0000256" key="1">
    <source>
        <dbReference type="ARBA" id="ARBA00005996"/>
    </source>
</evidence>
<dbReference type="NCBIfam" id="NF001238">
    <property type="entry name" value="PRK00211.1"/>
    <property type="match status" value="1"/>
</dbReference>
<dbReference type="EMBL" id="CP036200">
    <property type="protein sequence ID" value="QBF81412.1"/>
    <property type="molecule type" value="Genomic_DNA"/>
</dbReference>
<evidence type="ECO:0000313" key="3">
    <source>
        <dbReference type="Proteomes" id="UP000291106"/>
    </source>
</evidence>
<dbReference type="InterPro" id="IPR017462">
    <property type="entry name" value="Sulphur_relay_TusC/DsrF"/>
</dbReference>
<dbReference type="GO" id="GO:0016740">
    <property type="term" value="F:transferase activity"/>
    <property type="evidence" value="ECO:0007669"/>
    <property type="project" value="UniProtKB-KW"/>
</dbReference>
<dbReference type="Gene3D" id="3.40.1260.10">
    <property type="entry name" value="DsrEFH-like"/>
    <property type="match status" value="1"/>
</dbReference>
<name>A0A411PD87_9GAMM</name>
<dbReference type="SUPFAM" id="SSF75169">
    <property type="entry name" value="DsrEFH-like"/>
    <property type="match status" value="1"/>
</dbReference>
<dbReference type="PANTHER" id="PTHR38780">
    <property type="entry name" value="PROTEIN TUSC"/>
    <property type="match status" value="1"/>
</dbReference>
<dbReference type="Pfam" id="PF02635">
    <property type="entry name" value="DsrE"/>
    <property type="match status" value="1"/>
</dbReference>
<dbReference type="KEGG" id="smai:EXU30_00895"/>